<dbReference type="Pfam" id="PF00579">
    <property type="entry name" value="tRNA-synt_1b"/>
    <property type="match status" value="1"/>
</dbReference>
<dbReference type="Proteomes" id="UP000242637">
    <property type="component" value="Chromosome 1"/>
</dbReference>
<sequence>MTHVLDELEWRGLIHATTDVEKLREELSTPTTVYCGFDPTAPSLHFGNLVQLVVLRIFQRHGHHVIALVGGSTGLIGDPRPTSERILKTKEQTAEWVERLKAQMRPFLDFEGDNPARMVNNLDWTEGLSALDFLRDFGKHFRVNHMVKKDAVAARLNSQEGISYTEFSYQILQAMDFRFLYKEYRCTVQTGGSDQWGNLTAGADLVSRMDGGQVHAVVTPILTDSSGEKFGKSAGNAVWLDPAMTSPYAFYQYWLNVEDASVIKLLKVFGSRDAAQVEALERAVAEEPFRRAAQKALAHDVTLLVHGEKAVSDVEAASAALFGGASLADLDAQTLVDATSELPSATVVAGAEVVDLLVATKLSESRKSARRTIGEGGVSINNVKVLDPAAVLREEDFLGGKVAVLKRGRKNMAAVYRES</sequence>
<dbReference type="OrthoDB" id="9804243at2"/>
<protein>
    <recommendedName>
        <fullName evidence="8">Tyrosine--tRNA ligase</fullName>
        <ecNumber evidence="8">6.1.1.1</ecNumber>
    </recommendedName>
    <alternativeName>
        <fullName evidence="8">Tyrosyl-tRNA synthetase</fullName>
        <shortName evidence="8">TyrRS</shortName>
    </alternativeName>
</protein>
<evidence type="ECO:0000256" key="1">
    <source>
        <dbReference type="ARBA" id="ARBA00022598"/>
    </source>
</evidence>
<dbReference type="Pfam" id="PF22421">
    <property type="entry name" value="SYY_C-terminal"/>
    <property type="match status" value="1"/>
</dbReference>
<dbReference type="FunFam" id="1.10.240.10:FF:000001">
    <property type="entry name" value="Tyrosine--tRNA ligase"/>
    <property type="match status" value="1"/>
</dbReference>
<keyword evidence="3 8" id="KW-0067">ATP-binding</keyword>
<dbReference type="CDD" id="cd00805">
    <property type="entry name" value="TyrRS_core"/>
    <property type="match status" value="1"/>
</dbReference>
<feature type="binding site" evidence="8">
    <location>
        <position position="173"/>
    </location>
    <ligand>
        <name>L-tyrosine</name>
        <dbReference type="ChEBI" id="CHEBI:58315"/>
    </ligand>
</feature>
<dbReference type="InterPro" id="IPR054608">
    <property type="entry name" value="SYY-like_C"/>
</dbReference>
<dbReference type="HAMAP" id="MF_02006">
    <property type="entry name" value="Tyr_tRNA_synth_type1"/>
    <property type="match status" value="1"/>
</dbReference>
<dbReference type="AlphaFoldDB" id="A0A239VGH8"/>
<dbReference type="GO" id="GO:0004831">
    <property type="term" value="F:tyrosine-tRNA ligase activity"/>
    <property type="evidence" value="ECO:0007669"/>
    <property type="project" value="UniProtKB-UniRule"/>
</dbReference>
<gene>
    <name evidence="8 11" type="primary">tyrS</name>
    <name evidence="11" type="ORF">SAMEA4475696_01201</name>
</gene>
<dbReference type="SUPFAM" id="SSF55174">
    <property type="entry name" value="Alpha-L RNA-binding motif"/>
    <property type="match status" value="1"/>
</dbReference>
<dbReference type="PRINTS" id="PR01040">
    <property type="entry name" value="TRNASYNTHTYR"/>
</dbReference>
<evidence type="ECO:0000256" key="7">
    <source>
        <dbReference type="ARBA" id="ARBA00048248"/>
    </source>
</evidence>
<evidence type="ECO:0000256" key="5">
    <source>
        <dbReference type="ARBA" id="ARBA00022917"/>
    </source>
</evidence>
<evidence type="ECO:0000256" key="6">
    <source>
        <dbReference type="ARBA" id="ARBA00023146"/>
    </source>
</evidence>
<evidence type="ECO:0000313" key="12">
    <source>
        <dbReference type="Proteomes" id="UP000242637"/>
    </source>
</evidence>
<keyword evidence="6 8" id="KW-0030">Aminoacyl-tRNA synthetase</keyword>
<dbReference type="EC" id="6.1.1.1" evidence="8"/>
<dbReference type="GeneID" id="63459433"/>
<dbReference type="Gene3D" id="3.40.50.620">
    <property type="entry name" value="HUPs"/>
    <property type="match status" value="1"/>
</dbReference>
<keyword evidence="4 9" id="KW-0694">RNA-binding</keyword>
<evidence type="ECO:0000256" key="4">
    <source>
        <dbReference type="ARBA" id="ARBA00022884"/>
    </source>
</evidence>
<dbReference type="PANTHER" id="PTHR11766">
    <property type="entry name" value="TYROSYL-TRNA SYNTHETASE"/>
    <property type="match status" value="1"/>
</dbReference>
<proteinExistence type="inferred from homology"/>
<comment type="catalytic activity">
    <reaction evidence="7 8">
        <text>tRNA(Tyr) + L-tyrosine + ATP = L-tyrosyl-tRNA(Tyr) + AMP + diphosphate + H(+)</text>
        <dbReference type="Rhea" id="RHEA:10220"/>
        <dbReference type="Rhea" id="RHEA-COMP:9706"/>
        <dbReference type="Rhea" id="RHEA-COMP:9707"/>
        <dbReference type="ChEBI" id="CHEBI:15378"/>
        <dbReference type="ChEBI" id="CHEBI:30616"/>
        <dbReference type="ChEBI" id="CHEBI:33019"/>
        <dbReference type="ChEBI" id="CHEBI:58315"/>
        <dbReference type="ChEBI" id="CHEBI:78442"/>
        <dbReference type="ChEBI" id="CHEBI:78536"/>
        <dbReference type="ChEBI" id="CHEBI:456215"/>
        <dbReference type="EC" id="6.1.1.1"/>
    </reaction>
</comment>
<accession>A0A239VGH8</accession>
<keyword evidence="12" id="KW-1185">Reference proteome</keyword>
<dbReference type="InterPro" id="IPR024088">
    <property type="entry name" value="Tyr-tRNA-ligase_bac-type"/>
</dbReference>
<dbReference type="CDD" id="cd00165">
    <property type="entry name" value="S4"/>
    <property type="match status" value="1"/>
</dbReference>
<dbReference type="GO" id="GO:0006437">
    <property type="term" value="P:tyrosyl-tRNA aminoacylation"/>
    <property type="evidence" value="ECO:0007669"/>
    <property type="project" value="UniProtKB-UniRule"/>
</dbReference>
<dbReference type="NCBIfam" id="TIGR00234">
    <property type="entry name" value="tyrS"/>
    <property type="match status" value="1"/>
</dbReference>
<comment type="similarity">
    <text evidence="8">Belongs to the class-I aminoacyl-tRNA synthetase family. TyrS type 1 subfamily.</text>
</comment>
<organism evidence="11 12">
    <name type="scientific">Dermatophilus congolensis</name>
    <dbReference type="NCBI Taxonomy" id="1863"/>
    <lineage>
        <taxon>Bacteria</taxon>
        <taxon>Bacillati</taxon>
        <taxon>Actinomycetota</taxon>
        <taxon>Actinomycetes</taxon>
        <taxon>Micrococcales</taxon>
        <taxon>Dermatophilaceae</taxon>
        <taxon>Dermatophilus</taxon>
    </lineage>
</organism>
<dbReference type="InterPro" id="IPR014729">
    <property type="entry name" value="Rossmann-like_a/b/a_fold"/>
</dbReference>
<keyword evidence="1 8" id="KW-0436">Ligase</keyword>
<keyword evidence="8" id="KW-0963">Cytoplasm</keyword>
<dbReference type="PROSITE" id="PS50889">
    <property type="entry name" value="S4"/>
    <property type="match status" value="1"/>
</dbReference>
<name>A0A239VGH8_9MICO</name>
<comment type="subcellular location">
    <subcellularLocation>
        <location evidence="8">Cytoplasm</location>
    </subcellularLocation>
</comment>
<evidence type="ECO:0000313" key="11">
    <source>
        <dbReference type="EMBL" id="SNV21345.1"/>
    </source>
</evidence>
<reference evidence="11 12" key="1">
    <citation type="submission" date="2017-06" db="EMBL/GenBank/DDBJ databases">
        <authorList>
            <consortium name="Pathogen Informatics"/>
        </authorList>
    </citation>
    <scope>NUCLEOTIDE SEQUENCE [LARGE SCALE GENOMIC DNA]</scope>
    <source>
        <strain evidence="11 12">NCTC13039</strain>
    </source>
</reference>
<feature type="binding site" evidence="8">
    <location>
        <position position="34"/>
    </location>
    <ligand>
        <name>L-tyrosine</name>
        <dbReference type="ChEBI" id="CHEBI:58315"/>
    </ligand>
</feature>
<keyword evidence="2 8" id="KW-0547">Nucleotide-binding</keyword>
<feature type="domain" description="Tyrosine--tRNA ligase SYY-like C-terminal" evidence="10">
    <location>
        <begin position="337"/>
        <end position="412"/>
    </location>
</feature>
<evidence type="ECO:0000256" key="2">
    <source>
        <dbReference type="ARBA" id="ARBA00022741"/>
    </source>
</evidence>
<comment type="caution">
    <text evidence="8">Lacks conserved residue(s) required for the propagation of feature annotation.</text>
</comment>
<dbReference type="GO" id="GO:0003723">
    <property type="term" value="F:RNA binding"/>
    <property type="evidence" value="ECO:0007669"/>
    <property type="project" value="UniProtKB-KW"/>
</dbReference>
<dbReference type="STRING" id="1121387.GCA_000429885_00888"/>
<evidence type="ECO:0000256" key="8">
    <source>
        <dbReference type="HAMAP-Rule" id="MF_02006"/>
    </source>
</evidence>
<dbReference type="Gene3D" id="3.10.290.10">
    <property type="entry name" value="RNA-binding S4 domain"/>
    <property type="match status" value="1"/>
</dbReference>
<dbReference type="InterPro" id="IPR036986">
    <property type="entry name" value="S4_RNA-bd_sf"/>
</dbReference>
<dbReference type="SUPFAM" id="SSF52374">
    <property type="entry name" value="Nucleotidylyl transferase"/>
    <property type="match status" value="1"/>
</dbReference>
<feature type="short sequence motif" description="'KMSKS' region" evidence="8">
    <location>
        <begin position="229"/>
        <end position="233"/>
    </location>
</feature>
<keyword evidence="5 8" id="KW-0648">Protein biosynthesis</keyword>
<dbReference type="GO" id="GO:0005524">
    <property type="term" value="F:ATP binding"/>
    <property type="evidence" value="ECO:0007669"/>
    <property type="project" value="UniProtKB-UniRule"/>
</dbReference>
<dbReference type="PANTHER" id="PTHR11766:SF0">
    <property type="entry name" value="TYROSINE--TRNA LIGASE, MITOCHONDRIAL"/>
    <property type="match status" value="1"/>
</dbReference>
<evidence type="ECO:0000259" key="10">
    <source>
        <dbReference type="Pfam" id="PF22421"/>
    </source>
</evidence>
<evidence type="ECO:0000256" key="3">
    <source>
        <dbReference type="ARBA" id="ARBA00022840"/>
    </source>
</evidence>
<comment type="subunit">
    <text evidence="8">Homodimer.</text>
</comment>
<comment type="function">
    <text evidence="8">Catalyzes the attachment of tyrosine to tRNA(Tyr) in a two-step reaction: tyrosine is first activated by ATP to form Tyr-AMP and then transferred to the acceptor end of tRNA(Tyr).</text>
</comment>
<dbReference type="InterPro" id="IPR024107">
    <property type="entry name" value="Tyr-tRNA-ligase_bac_1"/>
</dbReference>
<dbReference type="KEGG" id="dco:SAMEA4475696_1201"/>
<dbReference type="GO" id="GO:0005829">
    <property type="term" value="C:cytosol"/>
    <property type="evidence" value="ECO:0007669"/>
    <property type="project" value="TreeGrafter"/>
</dbReference>
<feature type="binding site" evidence="8">
    <location>
        <position position="169"/>
    </location>
    <ligand>
        <name>L-tyrosine</name>
        <dbReference type="ChEBI" id="CHEBI:58315"/>
    </ligand>
</feature>
<dbReference type="EMBL" id="LT906453">
    <property type="protein sequence ID" value="SNV21345.1"/>
    <property type="molecule type" value="Genomic_DNA"/>
</dbReference>
<dbReference type="InterPro" id="IPR002305">
    <property type="entry name" value="aa-tRNA-synth_Ic"/>
</dbReference>
<dbReference type="Gene3D" id="1.10.240.10">
    <property type="entry name" value="Tyrosyl-Transfer RNA Synthetase"/>
    <property type="match status" value="1"/>
</dbReference>
<feature type="binding site" evidence="8">
    <location>
        <position position="232"/>
    </location>
    <ligand>
        <name>ATP</name>
        <dbReference type="ChEBI" id="CHEBI:30616"/>
    </ligand>
</feature>
<dbReference type="RefSeq" id="WP_028326897.1">
    <property type="nucleotide sequence ID" value="NZ_LT906453.1"/>
</dbReference>
<dbReference type="InterPro" id="IPR002307">
    <property type="entry name" value="Tyr-tRNA-ligase"/>
</dbReference>
<evidence type="ECO:0000256" key="9">
    <source>
        <dbReference type="PROSITE-ProRule" id="PRU00182"/>
    </source>
</evidence>